<dbReference type="PIRSF" id="PIRSF000126">
    <property type="entry name" value="11-beta-HSD1"/>
    <property type="match status" value="1"/>
</dbReference>
<name>A0A101JNW6_CHLLI</name>
<evidence type="ECO:0000313" key="5">
    <source>
        <dbReference type="EMBL" id="KUL30278.1"/>
    </source>
</evidence>
<sequence>MMQGSREPLSVVLITGASMGIGRALACAFAGMGHHLLLVARSRETLAELAETLRRKHGVTVFCCPEDLVEPESSQRISDYCLEHLLAVEILVNCAGLSRASDFEDLAFRELEGIMAVNMFAAAKLTRLFLPGMVEKKKGTIINIASLAGIQGVPGLALYSATKSFLITLSEALHVELQGTGVKVVAVCPGFVDTGFLEKAMHNRRRIRLPVYESDLVVQAVLRGYRKNRMRVYPTFLDYLLVFSQRFTPRILVVKITDFLAAARDRQ</sequence>
<comment type="caution">
    <text evidence="5">The sequence shown here is derived from an EMBL/GenBank/DDBJ whole genome shotgun (WGS) entry which is preliminary data.</text>
</comment>
<dbReference type="OrthoDB" id="9808814at2"/>
<dbReference type="Proteomes" id="UP000053937">
    <property type="component" value="Unassembled WGS sequence"/>
</dbReference>
<protein>
    <submittedName>
        <fullName evidence="5">Short-chain dehydrogenase</fullName>
    </submittedName>
</protein>
<evidence type="ECO:0000259" key="4">
    <source>
        <dbReference type="SMART" id="SM00822"/>
    </source>
</evidence>
<dbReference type="InterPro" id="IPR020904">
    <property type="entry name" value="Sc_DH/Rdtase_CS"/>
</dbReference>
<dbReference type="SUPFAM" id="SSF51735">
    <property type="entry name" value="NAD(P)-binding Rossmann-fold domains"/>
    <property type="match status" value="1"/>
</dbReference>
<keyword evidence="6" id="KW-1185">Reference proteome</keyword>
<dbReference type="SMART" id="SM00822">
    <property type="entry name" value="PKS_KR"/>
    <property type="match status" value="1"/>
</dbReference>
<dbReference type="InterPro" id="IPR036291">
    <property type="entry name" value="NAD(P)-bd_dom_sf"/>
</dbReference>
<dbReference type="PRINTS" id="PR00081">
    <property type="entry name" value="GDHRDH"/>
</dbReference>
<gene>
    <name evidence="5" type="ORF">ASB62_04450</name>
</gene>
<dbReference type="PANTHER" id="PTHR44196">
    <property type="entry name" value="DEHYDROGENASE/REDUCTASE SDR FAMILY MEMBER 7B"/>
    <property type="match status" value="1"/>
</dbReference>
<dbReference type="Pfam" id="PF00106">
    <property type="entry name" value="adh_short"/>
    <property type="match status" value="1"/>
</dbReference>
<dbReference type="Gene3D" id="3.40.50.720">
    <property type="entry name" value="NAD(P)-binding Rossmann-like Domain"/>
    <property type="match status" value="1"/>
</dbReference>
<dbReference type="PROSITE" id="PS00061">
    <property type="entry name" value="ADH_SHORT"/>
    <property type="match status" value="1"/>
</dbReference>
<keyword evidence="2" id="KW-0560">Oxidoreductase</keyword>
<reference evidence="5 6" key="1">
    <citation type="submission" date="2015-10" db="EMBL/GenBank/DDBJ databases">
        <title>Draft Genome Sequence of Chlorobium limicola strain Frasassi Growing under Artificial Lighting in the Frasassi Cave System.</title>
        <authorList>
            <person name="Mansor M."/>
            <person name="Macalady J."/>
        </authorList>
    </citation>
    <scope>NUCLEOTIDE SEQUENCE [LARGE SCALE GENOMIC DNA]</scope>
    <source>
        <strain evidence="5 6">Frasassi</strain>
    </source>
</reference>
<dbReference type="PRINTS" id="PR00080">
    <property type="entry name" value="SDRFAMILY"/>
</dbReference>
<dbReference type="RefSeq" id="WP_059138796.1">
    <property type="nucleotide sequence ID" value="NZ_LMBR01000100.1"/>
</dbReference>
<evidence type="ECO:0000256" key="3">
    <source>
        <dbReference type="RuleBase" id="RU000363"/>
    </source>
</evidence>
<accession>A0A101JNW6</accession>
<evidence type="ECO:0000256" key="2">
    <source>
        <dbReference type="ARBA" id="ARBA00023002"/>
    </source>
</evidence>
<organism evidence="5 6">
    <name type="scientific">Chlorobium limicola</name>
    <dbReference type="NCBI Taxonomy" id="1092"/>
    <lineage>
        <taxon>Bacteria</taxon>
        <taxon>Pseudomonadati</taxon>
        <taxon>Chlorobiota</taxon>
        <taxon>Chlorobiia</taxon>
        <taxon>Chlorobiales</taxon>
        <taxon>Chlorobiaceae</taxon>
        <taxon>Chlorobium/Pelodictyon group</taxon>
        <taxon>Chlorobium</taxon>
    </lineage>
</organism>
<dbReference type="GO" id="GO:0016491">
    <property type="term" value="F:oxidoreductase activity"/>
    <property type="evidence" value="ECO:0007669"/>
    <property type="project" value="UniProtKB-KW"/>
</dbReference>
<dbReference type="InterPro" id="IPR002347">
    <property type="entry name" value="SDR_fam"/>
</dbReference>
<proteinExistence type="inferred from homology"/>
<dbReference type="EMBL" id="LMBR01000100">
    <property type="protein sequence ID" value="KUL30278.1"/>
    <property type="molecule type" value="Genomic_DNA"/>
</dbReference>
<dbReference type="GO" id="GO:0016020">
    <property type="term" value="C:membrane"/>
    <property type="evidence" value="ECO:0007669"/>
    <property type="project" value="TreeGrafter"/>
</dbReference>
<evidence type="ECO:0000256" key="1">
    <source>
        <dbReference type="ARBA" id="ARBA00006484"/>
    </source>
</evidence>
<feature type="domain" description="Ketoreductase" evidence="4">
    <location>
        <begin position="10"/>
        <end position="188"/>
    </location>
</feature>
<evidence type="ECO:0000313" key="6">
    <source>
        <dbReference type="Proteomes" id="UP000053937"/>
    </source>
</evidence>
<dbReference type="InterPro" id="IPR057326">
    <property type="entry name" value="KR_dom"/>
</dbReference>
<dbReference type="AlphaFoldDB" id="A0A101JNW6"/>
<comment type="similarity">
    <text evidence="1 3">Belongs to the short-chain dehydrogenases/reductases (SDR) family.</text>
</comment>
<dbReference type="CDD" id="cd05233">
    <property type="entry name" value="SDR_c"/>
    <property type="match status" value="1"/>
</dbReference>
<dbReference type="PANTHER" id="PTHR44196:SF1">
    <property type="entry name" value="DEHYDROGENASE_REDUCTASE SDR FAMILY MEMBER 7B"/>
    <property type="match status" value="1"/>
</dbReference>